<keyword evidence="6" id="KW-1185">Reference proteome</keyword>
<name>A0AA38CMQ9_TAXCH</name>
<feature type="non-terminal residue" evidence="5">
    <location>
        <position position="1"/>
    </location>
</feature>
<dbReference type="Pfam" id="PF00035">
    <property type="entry name" value="dsrm"/>
    <property type="match status" value="2"/>
</dbReference>
<dbReference type="GO" id="GO:0003723">
    <property type="term" value="F:RNA binding"/>
    <property type="evidence" value="ECO:0007669"/>
    <property type="project" value="UniProtKB-UniRule"/>
</dbReference>
<keyword evidence="1" id="KW-0677">Repeat</keyword>
<dbReference type="Gene3D" id="3.30.160.20">
    <property type="match status" value="2"/>
</dbReference>
<dbReference type="SMART" id="SM00358">
    <property type="entry name" value="DSRM"/>
    <property type="match status" value="2"/>
</dbReference>
<dbReference type="PROSITE" id="PS50137">
    <property type="entry name" value="DS_RBD"/>
    <property type="match status" value="2"/>
</dbReference>
<dbReference type="SUPFAM" id="SSF54768">
    <property type="entry name" value="dsRNA-binding domain-like"/>
    <property type="match status" value="2"/>
</dbReference>
<dbReference type="OMA" id="WSSLKQC"/>
<gene>
    <name evidence="5" type="ORF">KI387_013126</name>
</gene>
<keyword evidence="2 3" id="KW-0694">RNA-binding</keyword>
<sequence length="188" mass="20763">MEKAKLQTYAQRKGVQYPCYECRKEGPQHCPRFTASVIFNGQTFLCPSFFNKQKDAENAAAQLVLKSITPPQDIHANHQDERDINLEYKVLLLEASQKAKIPAPVYVTLGAGPSHLPTFTSSVQVIGVSFTGDPSQTKKQAERNAASAAWSSLKRVGGEEDKHGALEAKEQLEFDAVVDVLKRKFDGV</sequence>
<evidence type="ECO:0000256" key="3">
    <source>
        <dbReference type="PROSITE-ProRule" id="PRU00266"/>
    </source>
</evidence>
<dbReference type="PANTHER" id="PTHR46031:SF26">
    <property type="entry name" value="DOUBLE-STRANDED RNA-BINDING PROTEIN 2"/>
    <property type="match status" value="1"/>
</dbReference>
<evidence type="ECO:0000256" key="1">
    <source>
        <dbReference type="ARBA" id="ARBA00022737"/>
    </source>
</evidence>
<evidence type="ECO:0000256" key="2">
    <source>
        <dbReference type="ARBA" id="ARBA00022884"/>
    </source>
</evidence>
<protein>
    <recommendedName>
        <fullName evidence="4">DRBM domain-containing protein</fullName>
    </recommendedName>
</protein>
<feature type="domain" description="DRBM" evidence="4">
    <location>
        <begin position="69"/>
        <end position="155"/>
    </location>
</feature>
<evidence type="ECO:0000313" key="5">
    <source>
        <dbReference type="EMBL" id="KAH9301543.1"/>
    </source>
</evidence>
<dbReference type="AlphaFoldDB" id="A0AA38CMQ9"/>
<reference evidence="5 6" key="1">
    <citation type="journal article" date="2021" name="Nat. Plants">
        <title>The Taxus genome provides insights into paclitaxel biosynthesis.</title>
        <authorList>
            <person name="Xiong X."/>
            <person name="Gou J."/>
            <person name="Liao Q."/>
            <person name="Li Y."/>
            <person name="Zhou Q."/>
            <person name="Bi G."/>
            <person name="Li C."/>
            <person name="Du R."/>
            <person name="Wang X."/>
            <person name="Sun T."/>
            <person name="Guo L."/>
            <person name="Liang H."/>
            <person name="Lu P."/>
            <person name="Wu Y."/>
            <person name="Zhang Z."/>
            <person name="Ro D.K."/>
            <person name="Shang Y."/>
            <person name="Huang S."/>
            <person name="Yan J."/>
        </authorList>
    </citation>
    <scope>NUCLEOTIDE SEQUENCE [LARGE SCALE GENOMIC DNA]</scope>
    <source>
        <strain evidence="5">Ta-2019</strain>
    </source>
</reference>
<evidence type="ECO:0000313" key="6">
    <source>
        <dbReference type="Proteomes" id="UP000824469"/>
    </source>
</evidence>
<dbReference type="Proteomes" id="UP000824469">
    <property type="component" value="Unassembled WGS sequence"/>
</dbReference>
<dbReference type="EMBL" id="JAHRHJ020000009">
    <property type="protein sequence ID" value="KAH9301543.1"/>
    <property type="molecule type" value="Genomic_DNA"/>
</dbReference>
<feature type="domain" description="DRBM" evidence="4">
    <location>
        <begin position="1"/>
        <end position="70"/>
    </location>
</feature>
<evidence type="ECO:0000259" key="4">
    <source>
        <dbReference type="PROSITE" id="PS50137"/>
    </source>
</evidence>
<dbReference type="InterPro" id="IPR014720">
    <property type="entry name" value="dsRBD_dom"/>
</dbReference>
<organism evidence="5 6">
    <name type="scientific">Taxus chinensis</name>
    <name type="common">Chinese yew</name>
    <name type="synonym">Taxus wallichiana var. chinensis</name>
    <dbReference type="NCBI Taxonomy" id="29808"/>
    <lineage>
        <taxon>Eukaryota</taxon>
        <taxon>Viridiplantae</taxon>
        <taxon>Streptophyta</taxon>
        <taxon>Embryophyta</taxon>
        <taxon>Tracheophyta</taxon>
        <taxon>Spermatophyta</taxon>
        <taxon>Pinopsida</taxon>
        <taxon>Pinidae</taxon>
        <taxon>Conifers II</taxon>
        <taxon>Cupressales</taxon>
        <taxon>Taxaceae</taxon>
        <taxon>Taxus</taxon>
    </lineage>
</organism>
<accession>A0AA38CMQ9</accession>
<dbReference type="PANTHER" id="PTHR46031">
    <property type="match status" value="1"/>
</dbReference>
<comment type="caution">
    <text evidence="5">The sequence shown here is derived from an EMBL/GenBank/DDBJ whole genome shotgun (WGS) entry which is preliminary data.</text>
</comment>
<proteinExistence type="predicted"/>